<evidence type="ECO:0000256" key="7">
    <source>
        <dbReference type="ARBA" id="ARBA00023121"/>
    </source>
</evidence>
<evidence type="ECO:0000256" key="1">
    <source>
        <dbReference type="ARBA" id="ARBA00004240"/>
    </source>
</evidence>
<dbReference type="PANTHER" id="PTHR10281">
    <property type="entry name" value="MEMBRANE-ASSOCIATED PROGESTERONE RECEPTOR COMPONENT-RELATED"/>
    <property type="match status" value="1"/>
</dbReference>
<dbReference type="GO" id="GO:0003676">
    <property type="term" value="F:nucleic acid binding"/>
    <property type="evidence" value="ECO:0007669"/>
    <property type="project" value="InterPro"/>
</dbReference>
<keyword evidence="6" id="KW-0408">Iron</keyword>
<keyword evidence="10" id="KW-1185">Reference proteome</keyword>
<dbReference type="InterPro" id="IPR036400">
    <property type="entry name" value="Cyt_B5-like_heme/steroid_sf"/>
</dbReference>
<evidence type="ECO:0000256" key="6">
    <source>
        <dbReference type="ARBA" id="ARBA00023004"/>
    </source>
</evidence>
<dbReference type="OrthoDB" id="1938822at2759"/>
<protein>
    <recommendedName>
        <fullName evidence="8">RNase H type-1 domain-containing protein</fullName>
    </recommendedName>
</protein>
<dbReference type="InterPro" id="IPR036397">
    <property type="entry name" value="RNaseH_sf"/>
</dbReference>
<dbReference type="InterPro" id="IPR050577">
    <property type="entry name" value="MAPR/NEUFC/NENF-like"/>
</dbReference>
<keyword evidence="7" id="KW-0446">Lipid-binding</keyword>
<feature type="domain" description="RNase H type-1" evidence="8">
    <location>
        <begin position="182"/>
        <end position="289"/>
    </location>
</feature>
<dbReference type="InterPro" id="IPR044730">
    <property type="entry name" value="RNase_H-like_dom_plant"/>
</dbReference>
<evidence type="ECO:0000256" key="5">
    <source>
        <dbReference type="ARBA" id="ARBA00022824"/>
    </source>
</evidence>
<dbReference type="GO" id="GO:0004523">
    <property type="term" value="F:RNA-DNA hybrid ribonuclease activity"/>
    <property type="evidence" value="ECO:0007669"/>
    <property type="project" value="InterPro"/>
</dbReference>
<gene>
    <name evidence="9" type="ORF">EZV62_024483</name>
</gene>
<evidence type="ECO:0000313" key="10">
    <source>
        <dbReference type="Proteomes" id="UP000323000"/>
    </source>
</evidence>
<evidence type="ECO:0000256" key="2">
    <source>
        <dbReference type="ARBA" id="ARBA00022617"/>
    </source>
</evidence>
<comment type="caution">
    <text evidence="9">The sequence shown here is derived from an EMBL/GenBank/DDBJ whole genome shotgun (WGS) entry which is preliminary data.</text>
</comment>
<dbReference type="AlphaFoldDB" id="A0A5C7GV88"/>
<organism evidence="9 10">
    <name type="scientific">Acer yangbiense</name>
    <dbReference type="NCBI Taxonomy" id="1000413"/>
    <lineage>
        <taxon>Eukaryota</taxon>
        <taxon>Viridiplantae</taxon>
        <taxon>Streptophyta</taxon>
        <taxon>Embryophyta</taxon>
        <taxon>Tracheophyta</taxon>
        <taxon>Spermatophyta</taxon>
        <taxon>Magnoliopsida</taxon>
        <taxon>eudicotyledons</taxon>
        <taxon>Gunneridae</taxon>
        <taxon>Pentapetalae</taxon>
        <taxon>rosids</taxon>
        <taxon>malvids</taxon>
        <taxon>Sapindales</taxon>
        <taxon>Sapindaceae</taxon>
        <taxon>Hippocastanoideae</taxon>
        <taxon>Acereae</taxon>
        <taxon>Acer</taxon>
    </lineage>
</organism>
<dbReference type="PANTHER" id="PTHR10281:SF72">
    <property type="entry name" value="NEUDESIN"/>
    <property type="match status" value="1"/>
</dbReference>
<accession>A0A5C7GV88</accession>
<dbReference type="Pfam" id="PF13456">
    <property type="entry name" value="RVT_3"/>
    <property type="match status" value="1"/>
</dbReference>
<proteinExistence type="predicted"/>
<dbReference type="GO" id="GO:0005783">
    <property type="term" value="C:endoplasmic reticulum"/>
    <property type="evidence" value="ECO:0007669"/>
    <property type="project" value="UniProtKB-SubCell"/>
</dbReference>
<dbReference type="Proteomes" id="UP000323000">
    <property type="component" value="Chromosome 12"/>
</dbReference>
<keyword evidence="2" id="KW-0349">Heme</keyword>
<dbReference type="GO" id="GO:0005496">
    <property type="term" value="F:steroid binding"/>
    <property type="evidence" value="ECO:0007669"/>
    <property type="project" value="UniProtKB-KW"/>
</dbReference>
<dbReference type="GO" id="GO:0016020">
    <property type="term" value="C:membrane"/>
    <property type="evidence" value="ECO:0007669"/>
    <property type="project" value="TreeGrafter"/>
</dbReference>
<evidence type="ECO:0000256" key="4">
    <source>
        <dbReference type="ARBA" id="ARBA00022723"/>
    </source>
</evidence>
<keyword evidence="4" id="KW-0479">Metal-binding</keyword>
<comment type="subcellular location">
    <subcellularLocation>
        <location evidence="1">Endoplasmic reticulum</location>
    </subcellularLocation>
</comment>
<dbReference type="InterPro" id="IPR002156">
    <property type="entry name" value="RNaseH_domain"/>
</dbReference>
<dbReference type="Gene3D" id="3.10.120.10">
    <property type="entry name" value="Cytochrome b5-like heme/steroid binding domain"/>
    <property type="match status" value="1"/>
</dbReference>
<dbReference type="SUPFAM" id="SSF55856">
    <property type="entry name" value="Cytochrome b5-like heme/steroid binding domain"/>
    <property type="match status" value="1"/>
</dbReference>
<evidence type="ECO:0000256" key="3">
    <source>
        <dbReference type="ARBA" id="ARBA00022665"/>
    </source>
</evidence>
<dbReference type="EMBL" id="VAHF01000012">
    <property type="protein sequence ID" value="TXG48608.1"/>
    <property type="molecule type" value="Genomic_DNA"/>
</dbReference>
<dbReference type="Gene3D" id="3.30.420.10">
    <property type="entry name" value="Ribonuclease H-like superfamily/Ribonuclease H"/>
    <property type="match status" value="1"/>
</dbReference>
<keyword evidence="3" id="KW-0754">Steroid-binding</keyword>
<keyword evidence="5" id="KW-0256">Endoplasmic reticulum</keyword>
<name>A0A5C7GV88_9ROSI</name>
<dbReference type="CDD" id="cd06222">
    <property type="entry name" value="RNase_H_like"/>
    <property type="match status" value="1"/>
</dbReference>
<reference evidence="10" key="1">
    <citation type="journal article" date="2019" name="Gigascience">
        <title>De novo genome assembly of the endangered Acer yangbiense, a plant species with extremely small populations endemic to Yunnan Province, China.</title>
        <authorList>
            <person name="Yang J."/>
            <person name="Wariss H.M."/>
            <person name="Tao L."/>
            <person name="Zhang R."/>
            <person name="Yun Q."/>
            <person name="Hollingsworth P."/>
            <person name="Dao Z."/>
            <person name="Luo G."/>
            <person name="Guo H."/>
            <person name="Ma Y."/>
            <person name="Sun W."/>
        </authorList>
    </citation>
    <scope>NUCLEOTIDE SEQUENCE [LARGE SCALE GENOMIC DNA]</scope>
    <source>
        <strain evidence="10">cv. Malutang</strain>
    </source>
</reference>
<dbReference type="GO" id="GO:0046872">
    <property type="term" value="F:metal ion binding"/>
    <property type="evidence" value="ECO:0007669"/>
    <property type="project" value="UniProtKB-KW"/>
</dbReference>
<evidence type="ECO:0000313" key="9">
    <source>
        <dbReference type="EMBL" id="TXG48608.1"/>
    </source>
</evidence>
<evidence type="ECO:0000259" key="8">
    <source>
        <dbReference type="Pfam" id="PF13456"/>
    </source>
</evidence>
<sequence length="358" mass="39703">MFKPQWIPKPPNFKVSSSRVLPEGVSISALIESPGKWCEELVFRYFNREEAVLILGIPLSVSRRRDSWLWHYDKKGFFSVKSAYKVALDLRDAYVASSSSGSISWWKRLCLLNLPTVCGFCGVHVESVDHALWGCDRLCRNQILYDSGDCVGGKVWDRAVDYVKNLAYVFLLITQLPGMVLLLRVVSGKLLHLVSSSLTLMPAVTIVEVAEAKSIFEGLLMAIDYGLLPIQIESDAMGVVNLCNGKTNSFGDVANIIADIQDLIGRYEGVSIVYIPRAWNKVAHAIAGWALGMFYGPGGPYAIFAGRDASRALALMSFDPQDLTGNIEGLSESELEVLHDWELKFIEKYIKVGQIVSD</sequence>